<evidence type="ECO:0000313" key="2">
    <source>
        <dbReference type="Proteomes" id="UP001158598"/>
    </source>
</evidence>
<dbReference type="RefSeq" id="WP_154656735.1">
    <property type="nucleotide sequence ID" value="NZ_CP079097.1"/>
</dbReference>
<sequence length="63" mass="6392">MRDARGAFHVLVRVEGGGDASALAGRPNREFGAAVIPGTVFGLDGGCCRRLAHGALGPTTAEE</sequence>
<dbReference type="Proteomes" id="UP001158598">
    <property type="component" value="Chromosome"/>
</dbReference>
<dbReference type="InterPro" id="IPR015424">
    <property type="entry name" value="PyrdxlP-dep_Trfase"/>
</dbReference>
<dbReference type="EMBL" id="OX458332">
    <property type="protein sequence ID" value="CAI8716700.1"/>
    <property type="molecule type" value="Genomic_DNA"/>
</dbReference>
<evidence type="ECO:0000313" key="1">
    <source>
        <dbReference type="EMBL" id="CAI8716700.1"/>
    </source>
</evidence>
<organism evidence="1 2">
    <name type="scientific">Methylococcus capsulatus</name>
    <dbReference type="NCBI Taxonomy" id="414"/>
    <lineage>
        <taxon>Bacteria</taxon>
        <taxon>Pseudomonadati</taxon>
        <taxon>Pseudomonadota</taxon>
        <taxon>Gammaproteobacteria</taxon>
        <taxon>Methylococcales</taxon>
        <taxon>Methylococcaceae</taxon>
        <taxon>Methylococcus</taxon>
    </lineage>
</organism>
<reference evidence="1" key="1">
    <citation type="submission" date="2023-03" db="EMBL/GenBank/DDBJ databases">
        <authorList>
            <person name="Pearce D."/>
        </authorList>
    </citation>
    <scope>NUCLEOTIDE SEQUENCE</scope>
    <source>
        <strain evidence="1">Mc</strain>
    </source>
</reference>
<proteinExistence type="predicted"/>
<accession>A0AA35V0T7</accession>
<dbReference type="AlphaFoldDB" id="A0AA35V0T7"/>
<dbReference type="SUPFAM" id="SSF53383">
    <property type="entry name" value="PLP-dependent transferases"/>
    <property type="match status" value="1"/>
</dbReference>
<protein>
    <submittedName>
        <fullName evidence="1">Uncharacterized protein</fullName>
    </submittedName>
</protein>
<name>A0AA35V0T7_METCP</name>
<gene>
    <name evidence="1" type="ORF">MCNOR_0012</name>
</gene>